<accession>A0ACB9EVL7</accession>
<proteinExistence type="predicted"/>
<keyword evidence="2" id="KW-1185">Reference proteome</keyword>
<evidence type="ECO:0000313" key="1">
    <source>
        <dbReference type="EMBL" id="KAI3762855.1"/>
    </source>
</evidence>
<reference evidence="2" key="1">
    <citation type="journal article" date="2022" name="Mol. Ecol. Resour.">
        <title>The genomes of chicory, endive, great burdock and yacon provide insights into Asteraceae palaeo-polyploidization history and plant inulin production.</title>
        <authorList>
            <person name="Fan W."/>
            <person name="Wang S."/>
            <person name="Wang H."/>
            <person name="Wang A."/>
            <person name="Jiang F."/>
            <person name="Liu H."/>
            <person name="Zhao H."/>
            <person name="Xu D."/>
            <person name="Zhang Y."/>
        </authorList>
    </citation>
    <scope>NUCLEOTIDE SEQUENCE [LARGE SCALE GENOMIC DNA]</scope>
    <source>
        <strain evidence="2">cv. Yunnan</strain>
    </source>
</reference>
<reference evidence="1 2" key="2">
    <citation type="journal article" date="2022" name="Mol. Ecol. Resour.">
        <title>The genomes of chicory, endive, great burdock and yacon provide insights into Asteraceae paleo-polyploidization history and plant inulin production.</title>
        <authorList>
            <person name="Fan W."/>
            <person name="Wang S."/>
            <person name="Wang H."/>
            <person name="Wang A."/>
            <person name="Jiang F."/>
            <person name="Liu H."/>
            <person name="Zhao H."/>
            <person name="Xu D."/>
            <person name="Zhang Y."/>
        </authorList>
    </citation>
    <scope>NUCLEOTIDE SEQUENCE [LARGE SCALE GENOMIC DNA]</scope>
    <source>
        <strain evidence="2">cv. Yunnan</strain>
        <tissue evidence="1">Leaves</tissue>
    </source>
</reference>
<sequence>MLMTMPRGTGPWGAGWETSIPWDDGVFSAIKQVRVHVGEVNVIYALEFEYLKKDGNSVLSQIHGATNGSKVELVNLDGEDEFLIGVSRFYEPVEGYIGLEAITSISFHTNKRMHGPYGSVQKGVGCNSYSSNTSPGKVAIVEDHAVAVNIYKYLRGVIVEPVICFEVGLLIWRYG</sequence>
<protein>
    <submittedName>
        <fullName evidence="1">Uncharacterized protein</fullName>
    </submittedName>
</protein>
<evidence type="ECO:0000313" key="2">
    <source>
        <dbReference type="Proteomes" id="UP001056120"/>
    </source>
</evidence>
<name>A0ACB9EVL7_9ASTR</name>
<organism evidence="1 2">
    <name type="scientific">Smallanthus sonchifolius</name>
    <dbReference type="NCBI Taxonomy" id="185202"/>
    <lineage>
        <taxon>Eukaryota</taxon>
        <taxon>Viridiplantae</taxon>
        <taxon>Streptophyta</taxon>
        <taxon>Embryophyta</taxon>
        <taxon>Tracheophyta</taxon>
        <taxon>Spermatophyta</taxon>
        <taxon>Magnoliopsida</taxon>
        <taxon>eudicotyledons</taxon>
        <taxon>Gunneridae</taxon>
        <taxon>Pentapetalae</taxon>
        <taxon>asterids</taxon>
        <taxon>campanulids</taxon>
        <taxon>Asterales</taxon>
        <taxon>Asteraceae</taxon>
        <taxon>Asteroideae</taxon>
        <taxon>Heliantheae alliance</taxon>
        <taxon>Millerieae</taxon>
        <taxon>Smallanthus</taxon>
    </lineage>
</organism>
<dbReference type="Proteomes" id="UP001056120">
    <property type="component" value="Linkage Group LG17"/>
</dbReference>
<gene>
    <name evidence="1" type="ORF">L1987_53297</name>
</gene>
<comment type="caution">
    <text evidence="1">The sequence shown here is derived from an EMBL/GenBank/DDBJ whole genome shotgun (WGS) entry which is preliminary data.</text>
</comment>
<dbReference type="EMBL" id="CM042034">
    <property type="protein sequence ID" value="KAI3762855.1"/>
    <property type="molecule type" value="Genomic_DNA"/>
</dbReference>